<dbReference type="AlphaFoldDB" id="A0A9E6ZFC3"/>
<dbReference type="KEGG" id="aaco:K1I37_20405"/>
<keyword evidence="1" id="KW-0472">Membrane</keyword>
<dbReference type="RefSeq" id="WP_152498713.1">
    <property type="nucleotide sequence ID" value="NZ_AURB01000046.1"/>
</dbReference>
<feature type="transmembrane region" description="Helical" evidence="1">
    <location>
        <begin position="94"/>
        <end position="121"/>
    </location>
</feature>
<dbReference type="EMBL" id="CP080467">
    <property type="protein sequence ID" value="UNO48915.1"/>
    <property type="molecule type" value="Genomic_DNA"/>
</dbReference>
<dbReference type="OrthoDB" id="2629956at2"/>
<keyword evidence="3" id="KW-1185">Reference proteome</keyword>
<name>A0A9E6ZFC3_ALIAG</name>
<dbReference type="Proteomes" id="UP000829401">
    <property type="component" value="Chromosome"/>
</dbReference>
<protein>
    <recommendedName>
        <fullName evidence="4">DUF1453 domain-containing protein</fullName>
    </recommendedName>
</protein>
<feature type="transmembrane region" description="Helical" evidence="1">
    <location>
        <begin position="25"/>
        <end position="42"/>
    </location>
</feature>
<organism evidence="2 3">
    <name type="scientific">Alicyclobacillus acidoterrestris (strain ATCC 49025 / DSM 3922 / CIP 106132 / NCIMB 13137 / GD3B)</name>
    <dbReference type="NCBI Taxonomy" id="1356854"/>
    <lineage>
        <taxon>Bacteria</taxon>
        <taxon>Bacillati</taxon>
        <taxon>Bacillota</taxon>
        <taxon>Bacilli</taxon>
        <taxon>Bacillales</taxon>
        <taxon>Alicyclobacillaceae</taxon>
        <taxon>Alicyclobacillus</taxon>
    </lineage>
</organism>
<feature type="transmembrane region" description="Helical" evidence="1">
    <location>
        <begin position="54"/>
        <end position="73"/>
    </location>
</feature>
<gene>
    <name evidence="2" type="ORF">K1I37_20405</name>
</gene>
<evidence type="ECO:0000313" key="2">
    <source>
        <dbReference type="EMBL" id="UNO48915.1"/>
    </source>
</evidence>
<keyword evidence="1" id="KW-0812">Transmembrane</keyword>
<accession>A0A9E6ZFC3</accession>
<proteinExistence type="predicted"/>
<evidence type="ECO:0008006" key="4">
    <source>
        <dbReference type="Google" id="ProtNLM"/>
    </source>
</evidence>
<sequence length="172" mass="19027">MAKDIILGIVILAIIVQRQLVPRPLSGRLLILPLLFSAYAFYEAAGNSTVQLAGWVSLILTLLLSLIVGFIRGHMTRVYKENGQWMVAGSWKALLFWLLSIPIRYGLRFLLVPLLGAGAAFHGQSSSLPYLFSISGLLLGRACMLALRHPEAVREARQAHLATRAARRSHRD</sequence>
<keyword evidence="1" id="KW-1133">Transmembrane helix</keyword>
<evidence type="ECO:0000313" key="3">
    <source>
        <dbReference type="Proteomes" id="UP000829401"/>
    </source>
</evidence>
<feature type="transmembrane region" description="Helical" evidence="1">
    <location>
        <begin position="127"/>
        <end position="147"/>
    </location>
</feature>
<evidence type="ECO:0000256" key="1">
    <source>
        <dbReference type="SAM" id="Phobius"/>
    </source>
</evidence>
<reference evidence="3" key="1">
    <citation type="journal article" date="2022" name="G3 (Bethesda)">
        <title>Unveiling the complete genome sequence of Alicyclobacillus acidoterrestris DSM 3922T, a taint-producing strain.</title>
        <authorList>
            <person name="Leonardo I.C."/>
            <person name="Barreto Crespo M.T."/>
            <person name="Gaspar F.B."/>
        </authorList>
    </citation>
    <scope>NUCLEOTIDE SEQUENCE [LARGE SCALE GENOMIC DNA]</scope>
    <source>
        <strain evidence="3">DSM 3922</strain>
    </source>
</reference>